<accession>A0AAV5E4E7</accession>
<feature type="compositionally biased region" description="Low complexity" evidence="1">
    <location>
        <begin position="358"/>
        <end position="374"/>
    </location>
</feature>
<evidence type="ECO:0000256" key="1">
    <source>
        <dbReference type="SAM" id="MobiDB-lite"/>
    </source>
</evidence>
<keyword evidence="4" id="KW-1185">Reference proteome</keyword>
<protein>
    <recommendedName>
        <fullName evidence="2">Probable zinc-ribbon domain-containing protein</fullName>
    </recommendedName>
</protein>
<feature type="region of interest" description="Disordered" evidence="1">
    <location>
        <begin position="436"/>
        <end position="487"/>
    </location>
</feature>
<proteinExistence type="predicted"/>
<evidence type="ECO:0000313" key="4">
    <source>
        <dbReference type="Proteomes" id="UP001054889"/>
    </source>
</evidence>
<evidence type="ECO:0000259" key="2">
    <source>
        <dbReference type="Pfam" id="PF11331"/>
    </source>
</evidence>
<feature type="compositionally biased region" description="Polar residues" evidence="1">
    <location>
        <begin position="310"/>
        <end position="325"/>
    </location>
</feature>
<dbReference type="EMBL" id="BQKI01000073">
    <property type="protein sequence ID" value="GJN17336.1"/>
    <property type="molecule type" value="Genomic_DNA"/>
</dbReference>
<dbReference type="PANTHER" id="PTHR31105:SF54">
    <property type="entry name" value="ZINC-RIBBON DOMAIN-CONTAINING PROTEIN-RELATED"/>
    <property type="match status" value="1"/>
</dbReference>
<feature type="region of interest" description="Disordered" evidence="1">
    <location>
        <begin position="293"/>
        <end position="380"/>
    </location>
</feature>
<sequence>MQRSESEVKGRFGRCPYCRAMIYQDPNAVIFYCSKCRTPIRGTTVHSIRRPRRTGVSPAKLQVLARWVVEFDPFLFRIGAGKNPKPTDEAEYALSQLEILSADTASVFSDESEPSVPRPAGRVAEDDDERPSVPSWSTPYRNLNQREGSSTSGQGSLPYRTQLGSVRTGPRSNGDDETREERGTGSPLRGRVAELRPSSRRTRRSMSGDADSAGGSGTDSESDVPSSAAALRRRRASPLCSQDLDSASSASMDMSGLDPGYISRSALSDPAFQKDLIHALENLRRLIAAVDQPRSSGSDDAQWHDAAGSSRFSAPSNDGSGSGSARTVTRRSSRLMRRLESQLVQALPVPEPRLPRNASTSSSVSSSASSASSGSRHRARRAHHHCRPVLGGTPFVVCGECSDILQLPAAVPMGKVFKLKCGGCGEELALTLPAGGGATARPKKIFSAPQPAVRGVEDNGEEQRILSRRTSRSSEQPRPAGPLHRVLGYSSVSSVLRSRRYGDEHD</sequence>
<dbReference type="PANTHER" id="PTHR31105">
    <property type="entry name" value="EXTRA-LARGE G-PROTEIN-LIKE"/>
    <property type="match status" value="1"/>
</dbReference>
<feature type="compositionally biased region" description="Polar residues" evidence="1">
    <location>
        <begin position="134"/>
        <end position="155"/>
    </location>
</feature>
<organism evidence="3 4">
    <name type="scientific">Eleusine coracana subsp. coracana</name>
    <dbReference type="NCBI Taxonomy" id="191504"/>
    <lineage>
        <taxon>Eukaryota</taxon>
        <taxon>Viridiplantae</taxon>
        <taxon>Streptophyta</taxon>
        <taxon>Embryophyta</taxon>
        <taxon>Tracheophyta</taxon>
        <taxon>Spermatophyta</taxon>
        <taxon>Magnoliopsida</taxon>
        <taxon>Liliopsida</taxon>
        <taxon>Poales</taxon>
        <taxon>Poaceae</taxon>
        <taxon>PACMAD clade</taxon>
        <taxon>Chloridoideae</taxon>
        <taxon>Cynodonteae</taxon>
        <taxon>Eleusininae</taxon>
        <taxon>Eleusine</taxon>
    </lineage>
</organism>
<feature type="compositionally biased region" description="Basic and acidic residues" evidence="1">
    <location>
        <begin position="173"/>
        <end position="183"/>
    </location>
</feature>
<comment type="caution">
    <text evidence="3">The sequence shown here is derived from an EMBL/GenBank/DDBJ whole genome shotgun (WGS) entry which is preliminary data.</text>
</comment>
<dbReference type="Pfam" id="PF11331">
    <property type="entry name" value="Zn_ribbon_12"/>
    <property type="match status" value="1"/>
</dbReference>
<feature type="compositionally biased region" description="Basic and acidic residues" evidence="1">
    <location>
        <begin position="455"/>
        <end position="465"/>
    </location>
</feature>
<name>A0AAV5E4E7_ELECO</name>
<feature type="region of interest" description="Disordered" evidence="1">
    <location>
        <begin position="106"/>
        <end position="252"/>
    </location>
</feature>
<dbReference type="InterPro" id="IPR040244">
    <property type="entry name" value="EDR4-like"/>
</dbReference>
<gene>
    <name evidence="3" type="primary">gb04394</name>
    <name evidence="3" type="ORF">PR202_gb04394</name>
</gene>
<dbReference type="InterPro" id="IPR021480">
    <property type="entry name" value="Zinc_ribbon_12"/>
</dbReference>
<reference evidence="3" key="2">
    <citation type="submission" date="2021-12" db="EMBL/GenBank/DDBJ databases">
        <title>Resequencing data analysis of finger millet.</title>
        <authorList>
            <person name="Hatakeyama M."/>
            <person name="Aluri S."/>
            <person name="Balachadran M.T."/>
            <person name="Sivarajan S.R."/>
            <person name="Poveda L."/>
            <person name="Shimizu-Inatsugi R."/>
            <person name="Schlapbach R."/>
            <person name="Sreeman S.M."/>
            <person name="Shimizu K.K."/>
        </authorList>
    </citation>
    <scope>NUCLEOTIDE SEQUENCE</scope>
</reference>
<dbReference type="GO" id="GO:1900150">
    <property type="term" value="P:regulation of defense response to fungus"/>
    <property type="evidence" value="ECO:0007669"/>
    <property type="project" value="InterPro"/>
</dbReference>
<dbReference type="Proteomes" id="UP001054889">
    <property type="component" value="Unassembled WGS sequence"/>
</dbReference>
<reference evidence="3" key="1">
    <citation type="journal article" date="2018" name="DNA Res.">
        <title>Multiple hybrid de novo genome assembly of finger millet, an orphan allotetraploid crop.</title>
        <authorList>
            <person name="Hatakeyama M."/>
            <person name="Aluri S."/>
            <person name="Balachadran M.T."/>
            <person name="Sivarajan S.R."/>
            <person name="Patrignani A."/>
            <person name="Gruter S."/>
            <person name="Poveda L."/>
            <person name="Shimizu-Inatsugi R."/>
            <person name="Baeten J."/>
            <person name="Francoijs K.J."/>
            <person name="Nataraja K.N."/>
            <person name="Reddy Y.A.N."/>
            <person name="Phadnis S."/>
            <person name="Ravikumar R.L."/>
            <person name="Schlapbach R."/>
            <person name="Sreeman S.M."/>
            <person name="Shimizu K.K."/>
        </authorList>
    </citation>
    <scope>NUCLEOTIDE SEQUENCE</scope>
</reference>
<evidence type="ECO:0000313" key="3">
    <source>
        <dbReference type="EMBL" id="GJN17336.1"/>
    </source>
</evidence>
<feature type="domain" description="Probable zinc-ribbon" evidence="2">
    <location>
        <begin position="390"/>
        <end position="432"/>
    </location>
</feature>
<dbReference type="AlphaFoldDB" id="A0AAV5E4E7"/>
<feature type="compositionally biased region" description="Low complexity" evidence="1">
    <location>
        <begin position="237"/>
        <end position="252"/>
    </location>
</feature>